<dbReference type="Proteomes" id="UP000193218">
    <property type="component" value="Unassembled WGS sequence"/>
</dbReference>
<feature type="compositionally biased region" description="Polar residues" evidence="2">
    <location>
        <begin position="75"/>
        <end position="90"/>
    </location>
</feature>
<feature type="compositionally biased region" description="Pro residues" evidence="2">
    <location>
        <begin position="306"/>
        <end position="329"/>
    </location>
</feature>
<feature type="compositionally biased region" description="Polar residues" evidence="2">
    <location>
        <begin position="148"/>
        <end position="157"/>
    </location>
</feature>
<comment type="caution">
    <text evidence="4">The sequence shown here is derived from an EMBL/GenBank/DDBJ whole genome shotgun (WGS) entry which is preliminary data.</text>
</comment>
<dbReference type="EC" id="3.1.3.16" evidence="1"/>
<feature type="domain" description="PPM-type phosphatase" evidence="3">
    <location>
        <begin position="329"/>
        <end position="650"/>
    </location>
</feature>
<proteinExistence type="inferred from homology"/>
<feature type="region of interest" description="Disordered" evidence="2">
    <location>
        <begin position="401"/>
        <end position="421"/>
    </location>
</feature>
<dbReference type="GO" id="GO:0046872">
    <property type="term" value="F:metal ion binding"/>
    <property type="evidence" value="ECO:0007669"/>
    <property type="project" value="UniProtKB-UniRule"/>
</dbReference>
<evidence type="ECO:0000256" key="2">
    <source>
        <dbReference type="SAM" id="MobiDB-lite"/>
    </source>
</evidence>
<feature type="compositionally biased region" description="Low complexity" evidence="2">
    <location>
        <begin position="575"/>
        <end position="593"/>
    </location>
</feature>
<dbReference type="STRING" id="4999.A0A1Y1UCW4"/>
<dbReference type="PROSITE" id="PS51746">
    <property type="entry name" value="PPM_2"/>
    <property type="match status" value="1"/>
</dbReference>
<reference evidence="4 5" key="1">
    <citation type="submission" date="2017-03" db="EMBL/GenBank/DDBJ databases">
        <title>Widespread Adenine N6-methylation of Active Genes in Fungi.</title>
        <authorList>
            <consortium name="DOE Joint Genome Institute"/>
            <person name="Mondo S.J."/>
            <person name="Dannebaum R.O."/>
            <person name="Kuo R.C."/>
            <person name="Louie K.B."/>
            <person name="Bewick A.J."/>
            <person name="Labutti K."/>
            <person name="Haridas S."/>
            <person name="Kuo A."/>
            <person name="Salamov A."/>
            <person name="Ahrendt S.R."/>
            <person name="Lau R."/>
            <person name="Bowen B.P."/>
            <person name="Lipzen A."/>
            <person name="Sullivan W."/>
            <person name="Andreopoulos W.B."/>
            <person name="Clum A."/>
            <person name="Lindquist E."/>
            <person name="Daum C."/>
            <person name="Northen T.R."/>
            <person name="Ramamoorthy G."/>
            <person name="Schmitz R.J."/>
            <person name="Gryganskyi A."/>
            <person name="Culley D."/>
            <person name="Magnuson J."/>
            <person name="James T.Y."/>
            <person name="O'Malley M.A."/>
            <person name="Stajich J.E."/>
            <person name="Spatafora J.W."/>
            <person name="Visel A."/>
            <person name="Grigoriev I.V."/>
        </authorList>
    </citation>
    <scope>NUCLEOTIDE SEQUENCE [LARGE SCALE GENOMIC DNA]</scope>
    <source>
        <strain evidence="4 5">NRRL Y-17943</strain>
    </source>
</reference>
<dbReference type="EMBL" id="NBSH01000012">
    <property type="protein sequence ID" value="ORX34915.1"/>
    <property type="molecule type" value="Genomic_DNA"/>
</dbReference>
<keyword evidence="1" id="KW-0464">Manganese</keyword>
<dbReference type="SMART" id="SM00331">
    <property type="entry name" value="PP2C_SIG"/>
    <property type="match status" value="1"/>
</dbReference>
<gene>
    <name evidence="4" type="ORF">BD324DRAFT_633160</name>
</gene>
<dbReference type="SMART" id="SM00332">
    <property type="entry name" value="PP2Cc"/>
    <property type="match status" value="1"/>
</dbReference>
<dbReference type="InterPro" id="IPR036457">
    <property type="entry name" value="PPM-type-like_dom_sf"/>
</dbReference>
<keyword evidence="1" id="KW-0460">Magnesium</keyword>
<feature type="region of interest" description="Disordered" evidence="2">
    <location>
        <begin position="574"/>
        <end position="601"/>
    </location>
</feature>
<dbReference type="InterPro" id="IPR039123">
    <property type="entry name" value="PPTC7"/>
</dbReference>
<feature type="compositionally biased region" description="Polar residues" evidence="2">
    <location>
        <begin position="41"/>
        <end position="55"/>
    </location>
</feature>
<keyword evidence="5" id="KW-1185">Reference proteome</keyword>
<dbReference type="InterPro" id="IPR001932">
    <property type="entry name" value="PPM-type_phosphatase-like_dom"/>
</dbReference>
<comment type="catalytic activity">
    <reaction evidence="1">
        <text>O-phospho-L-seryl-[protein] + H2O = L-seryl-[protein] + phosphate</text>
        <dbReference type="Rhea" id="RHEA:20629"/>
        <dbReference type="Rhea" id="RHEA-COMP:9863"/>
        <dbReference type="Rhea" id="RHEA-COMP:11604"/>
        <dbReference type="ChEBI" id="CHEBI:15377"/>
        <dbReference type="ChEBI" id="CHEBI:29999"/>
        <dbReference type="ChEBI" id="CHEBI:43474"/>
        <dbReference type="ChEBI" id="CHEBI:83421"/>
        <dbReference type="EC" id="3.1.3.16"/>
    </reaction>
</comment>
<organism evidence="4 5">
    <name type="scientific">Kockovaella imperatae</name>
    <dbReference type="NCBI Taxonomy" id="4999"/>
    <lineage>
        <taxon>Eukaryota</taxon>
        <taxon>Fungi</taxon>
        <taxon>Dikarya</taxon>
        <taxon>Basidiomycota</taxon>
        <taxon>Agaricomycotina</taxon>
        <taxon>Tremellomycetes</taxon>
        <taxon>Tremellales</taxon>
        <taxon>Cuniculitremaceae</taxon>
        <taxon>Kockovaella</taxon>
    </lineage>
</organism>
<dbReference type="PANTHER" id="PTHR12320">
    <property type="entry name" value="PROTEIN PHOSPHATASE 2C"/>
    <property type="match status" value="1"/>
</dbReference>
<protein>
    <recommendedName>
        <fullName evidence="1">Protein phosphatase</fullName>
        <ecNumber evidence="1">3.1.3.16</ecNumber>
    </recommendedName>
</protein>
<feature type="region of interest" description="Disordered" evidence="2">
    <location>
        <begin position="302"/>
        <end position="335"/>
    </location>
</feature>
<keyword evidence="1" id="KW-0378">Hydrolase</keyword>
<comment type="cofactor">
    <cofactor evidence="1">
        <name>Mn(2+)</name>
        <dbReference type="ChEBI" id="CHEBI:29035"/>
    </cofactor>
</comment>
<comment type="catalytic activity">
    <reaction evidence="1">
        <text>O-phospho-L-threonyl-[protein] + H2O = L-threonyl-[protein] + phosphate</text>
        <dbReference type="Rhea" id="RHEA:47004"/>
        <dbReference type="Rhea" id="RHEA-COMP:11060"/>
        <dbReference type="Rhea" id="RHEA-COMP:11605"/>
        <dbReference type="ChEBI" id="CHEBI:15377"/>
        <dbReference type="ChEBI" id="CHEBI:30013"/>
        <dbReference type="ChEBI" id="CHEBI:43474"/>
        <dbReference type="ChEBI" id="CHEBI:61977"/>
        <dbReference type="EC" id="3.1.3.16"/>
    </reaction>
</comment>
<dbReference type="InParanoid" id="A0A1Y1UCW4"/>
<feature type="compositionally biased region" description="Low complexity" evidence="2">
    <location>
        <begin position="92"/>
        <end position="120"/>
    </location>
</feature>
<name>A0A1Y1UCW4_9TREE</name>
<comment type="cofactor">
    <cofactor evidence="1">
        <name>Mg(2+)</name>
        <dbReference type="ChEBI" id="CHEBI:18420"/>
    </cofactor>
</comment>
<feature type="region of interest" description="Disordered" evidence="2">
    <location>
        <begin position="1"/>
        <end position="157"/>
    </location>
</feature>
<evidence type="ECO:0000256" key="1">
    <source>
        <dbReference type="RuleBase" id="RU366020"/>
    </source>
</evidence>
<sequence length="667" mass="70551">MSKPKPGLGKGIVRTLSHAHPSSSTSSTTHGPISHRDYATATRSTVWEASGSRTGWDNKSKEGYNAGSSTRRDSSASFASIGLPSSSVSIGSPGATSPWLSSSSTTNSSSPSTPSSSSSTWDGDIVTPFRSTAARLPLKQHHRPSGRATFSTTSSPNTLSVSLNMAPAIHSSLTGGTLNLNQLFWNPYLEAVIAKLKNSTFSDYFSTEAGSDAASSSIDFPTISGTLRPDEMQTALSPLGNNSSSTTFDPVFSPAFGTLGLPYQSSFEPIVAAPLASENSGLNLYSSNLIFHLGASGLAKERPVYPGRPRPQSAPPPPRPRSFPLPEVTPPLATDIRSTSVGEDAYFARMDGMCIADGVGGWARSGRGDADAGRWSRLLTHFCEREVTDWWAGAGAYAVKAPSESNEDGKNSSSKAASRDQAASGWASKAWRTGRVAASEVERVEEAKRRPLDPVEIMQRGFEKCLSCVLSEGIHGSSTCLLALLHHSTLLVANVGDCCLLLIRGGDIVLRTDEMQHAFNFPLQLGTHSRDEPMKDAKRYDIPVRKGDVVVVGSDGLMDNLFDEDILDTLAQFASPVSGPEPGPSSSRPTTPGGLPPFSPQKVSEALCKRARAVSEETSATSPFMVKAIEEGIDFVGGKKDDISVLVGVIGNRDESGAKSGLALHTE</sequence>
<dbReference type="RefSeq" id="XP_021869131.1">
    <property type="nucleotide sequence ID" value="XM_022016603.1"/>
</dbReference>
<evidence type="ECO:0000259" key="3">
    <source>
        <dbReference type="PROSITE" id="PS51746"/>
    </source>
</evidence>
<dbReference type="Gene3D" id="3.60.40.10">
    <property type="entry name" value="PPM-type phosphatase domain"/>
    <property type="match status" value="1"/>
</dbReference>
<dbReference type="Pfam" id="PF13672">
    <property type="entry name" value="PP2C_2"/>
    <property type="match status" value="1"/>
</dbReference>
<keyword evidence="1" id="KW-0904">Protein phosphatase</keyword>
<dbReference type="GO" id="GO:0004722">
    <property type="term" value="F:protein serine/threonine phosphatase activity"/>
    <property type="evidence" value="ECO:0007669"/>
    <property type="project" value="UniProtKB-EC"/>
</dbReference>
<dbReference type="OrthoDB" id="60843at2759"/>
<feature type="compositionally biased region" description="Low complexity" evidence="2">
    <location>
        <begin position="15"/>
        <end position="32"/>
    </location>
</feature>
<evidence type="ECO:0000313" key="4">
    <source>
        <dbReference type="EMBL" id="ORX34915.1"/>
    </source>
</evidence>
<dbReference type="AlphaFoldDB" id="A0A1Y1UCW4"/>
<accession>A0A1Y1UCW4</accession>
<dbReference type="PANTHER" id="PTHR12320:SF84">
    <property type="entry name" value="PROTEIN PHOSPHATASE"/>
    <property type="match status" value="1"/>
</dbReference>
<keyword evidence="1" id="KW-0479">Metal-binding</keyword>
<dbReference type="SUPFAM" id="SSF81606">
    <property type="entry name" value="PP2C-like"/>
    <property type="match status" value="1"/>
</dbReference>
<evidence type="ECO:0000313" key="5">
    <source>
        <dbReference type="Proteomes" id="UP000193218"/>
    </source>
</evidence>
<comment type="similarity">
    <text evidence="1">Belongs to the PP2C family.</text>
</comment>
<dbReference type="GeneID" id="33558412"/>